<organism evidence="2 3">
    <name type="scientific">Caligus rogercresseyi</name>
    <name type="common">Sea louse</name>
    <dbReference type="NCBI Taxonomy" id="217165"/>
    <lineage>
        <taxon>Eukaryota</taxon>
        <taxon>Metazoa</taxon>
        <taxon>Ecdysozoa</taxon>
        <taxon>Arthropoda</taxon>
        <taxon>Crustacea</taxon>
        <taxon>Multicrustacea</taxon>
        <taxon>Hexanauplia</taxon>
        <taxon>Copepoda</taxon>
        <taxon>Siphonostomatoida</taxon>
        <taxon>Caligidae</taxon>
        <taxon>Caligus</taxon>
    </lineage>
</organism>
<feature type="domain" description="HAT C-terminal dimerisation" evidence="1">
    <location>
        <begin position="78"/>
        <end position="124"/>
    </location>
</feature>
<dbReference type="GO" id="GO:0046983">
    <property type="term" value="F:protein dimerization activity"/>
    <property type="evidence" value="ECO:0007669"/>
    <property type="project" value="InterPro"/>
</dbReference>
<dbReference type="Pfam" id="PF05699">
    <property type="entry name" value="Dimer_Tnp_hAT"/>
    <property type="match status" value="1"/>
</dbReference>
<reference evidence="3" key="1">
    <citation type="submission" date="2021-01" db="EMBL/GenBank/DDBJ databases">
        <title>Caligus Genome Assembly.</title>
        <authorList>
            <person name="Gallardo-Escarate C."/>
        </authorList>
    </citation>
    <scope>NUCLEOTIDE SEQUENCE [LARGE SCALE GENOMIC DNA]</scope>
</reference>
<gene>
    <name evidence="2" type="ORF">FKW44_014659</name>
</gene>
<evidence type="ECO:0000313" key="3">
    <source>
        <dbReference type="Proteomes" id="UP000595437"/>
    </source>
</evidence>
<protein>
    <submittedName>
        <fullName evidence="2">Zinc finger MYM-type protein 1</fullName>
    </submittedName>
</protein>
<dbReference type="Proteomes" id="UP000595437">
    <property type="component" value="Chromosome 9"/>
</dbReference>
<dbReference type="InterPro" id="IPR008906">
    <property type="entry name" value="HATC_C_dom"/>
</dbReference>
<evidence type="ECO:0000313" key="2">
    <source>
        <dbReference type="EMBL" id="QQP40570.1"/>
    </source>
</evidence>
<proteinExistence type="predicted"/>
<sequence length="154" mass="17098">MFEALDVVRSEVERRFDQEGLRIAAGREQAVLEAAQGKRVDVGSPELSPFSREQLSIELHIQRDVSPNPLHAVGGGEAHKALSSPAHIVAASERSFSALRRLKTWLRNTMKQERLTHLAIMNAPSDLLDECDVSALLEEFISRSTEKRSTLGKV</sequence>
<dbReference type="AlphaFoldDB" id="A0A7T8K0K7"/>
<name>A0A7T8K0K7_CALRO</name>
<keyword evidence="3" id="KW-1185">Reference proteome</keyword>
<evidence type="ECO:0000259" key="1">
    <source>
        <dbReference type="Pfam" id="PF05699"/>
    </source>
</evidence>
<accession>A0A7T8K0K7</accession>
<dbReference type="EMBL" id="CP045898">
    <property type="protein sequence ID" value="QQP40570.1"/>
    <property type="molecule type" value="Genomic_DNA"/>
</dbReference>
<dbReference type="OrthoDB" id="6356500at2759"/>